<protein>
    <submittedName>
        <fullName evidence="1">Uncharacterized protein</fullName>
    </submittedName>
</protein>
<dbReference type="Proteomes" id="UP001597079">
    <property type="component" value="Unassembled WGS sequence"/>
</dbReference>
<dbReference type="EMBL" id="JBHUCX010000033">
    <property type="protein sequence ID" value="MFD1675642.1"/>
    <property type="molecule type" value="Genomic_DNA"/>
</dbReference>
<comment type="caution">
    <text evidence="1">The sequence shown here is derived from an EMBL/GenBank/DDBJ whole genome shotgun (WGS) entry which is preliminary data.</text>
</comment>
<proteinExistence type="predicted"/>
<keyword evidence="2" id="KW-1185">Reference proteome</keyword>
<name>A0ABW4JH24_9BACL</name>
<accession>A0ABW4JH24</accession>
<organism evidence="1 2">
    <name type="scientific">Alicyclobacillus fodiniaquatilis</name>
    <dbReference type="NCBI Taxonomy" id="1661150"/>
    <lineage>
        <taxon>Bacteria</taxon>
        <taxon>Bacillati</taxon>
        <taxon>Bacillota</taxon>
        <taxon>Bacilli</taxon>
        <taxon>Bacillales</taxon>
        <taxon>Alicyclobacillaceae</taxon>
        <taxon>Alicyclobacillus</taxon>
    </lineage>
</organism>
<evidence type="ECO:0000313" key="1">
    <source>
        <dbReference type="EMBL" id="MFD1675642.1"/>
    </source>
</evidence>
<dbReference type="RefSeq" id="WP_377943528.1">
    <property type="nucleotide sequence ID" value="NZ_JBHUCX010000033.1"/>
</dbReference>
<sequence length="98" mass="11716">MTIYDYGFDNPDQRHTFVDEDRHVIAVHIHRNYREPHNLFEEENDLNFDVTYFVTVDSQKDFHFPVGVDEQTAIRVAHLIYKEHKVPHETGHMEGVHQ</sequence>
<evidence type="ECO:0000313" key="2">
    <source>
        <dbReference type="Proteomes" id="UP001597079"/>
    </source>
</evidence>
<reference evidence="2" key="1">
    <citation type="journal article" date="2019" name="Int. J. Syst. Evol. Microbiol.">
        <title>The Global Catalogue of Microorganisms (GCM) 10K type strain sequencing project: providing services to taxonomists for standard genome sequencing and annotation.</title>
        <authorList>
            <consortium name="The Broad Institute Genomics Platform"/>
            <consortium name="The Broad Institute Genome Sequencing Center for Infectious Disease"/>
            <person name="Wu L."/>
            <person name="Ma J."/>
        </authorList>
    </citation>
    <scope>NUCLEOTIDE SEQUENCE [LARGE SCALE GENOMIC DNA]</scope>
    <source>
        <strain evidence="2">CGMCC 1.12286</strain>
    </source>
</reference>
<gene>
    <name evidence="1" type="ORF">ACFSB2_13155</name>
</gene>